<gene>
    <name evidence="3" type="ORF">HS088_TW13G00136</name>
</gene>
<dbReference type="GO" id="GO:0045037">
    <property type="term" value="P:protein import into chloroplast stroma"/>
    <property type="evidence" value="ECO:0007669"/>
    <property type="project" value="TreeGrafter"/>
</dbReference>
<dbReference type="GO" id="GO:0009706">
    <property type="term" value="C:chloroplast inner membrane"/>
    <property type="evidence" value="ECO:0007669"/>
    <property type="project" value="TreeGrafter"/>
</dbReference>
<dbReference type="AlphaFoldDB" id="A0A7J7CT22"/>
<dbReference type="OrthoDB" id="523541at2759"/>
<comment type="caution">
    <text evidence="3">The sequence shown here is derived from an EMBL/GenBank/DDBJ whole genome shotgun (WGS) entry which is preliminary data.</text>
</comment>
<evidence type="ECO:0000313" key="3">
    <source>
        <dbReference type="EMBL" id="KAF5737257.1"/>
    </source>
</evidence>
<reference evidence="3 4" key="1">
    <citation type="journal article" date="2020" name="Nat. Commun.">
        <title>Genome of Tripterygium wilfordii and identification of cytochrome P450 involved in triptolide biosynthesis.</title>
        <authorList>
            <person name="Tu L."/>
            <person name="Su P."/>
            <person name="Zhang Z."/>
            <person name="Gao L."/>
            <person name="Wang J."/>
            <person name="Hu T."/>
            <person name="Zhou J."/>
            <person name="Zhang Y."/>
            <person name="Zhao Y."/>
            <person name="Liu Y."/>
            <person name="Song Y."/>
            <person name="Tong Y."/>
            <person name="Lu Y."/>
            <person name="Yang J."/>
            <person name="Xu C."/>
            <person name="Jia M."/>
            <person name="Peters R.J."/>
            <person name="Huang L."/>
            <person name="Gao W."/>
        </authorList>
    </citation>
    <scope>NUCLEOTIDE SEQUENCE [LARGE SCALE GENOMIC DNA]</scope>
    <source>
        <strain evidence="4">cv. XIE 37</strain>
        <tissue evidence="3">Leaf</tissue>
    </source>
</reference>
<dbReference type="Proteomes" id="UP000593562">
    <property type="component" value="Unassembled WGS sequence"/>
</dbReference>
<sequence length="508" mass="59769">MASINFNFFENWFNKPPNPINPINLLPLAHSVSTRTTAQSLPFASISSFFKRDEKKPDQEPGHYRKILEQFYWECENRPDYRHTPEVERILNEDPLFEKKENPTPEEIEENKRWWKEFQDSPVVQFLLRADVIAEKMNELELKANEFPYRWEDTKLWQAVPHVPGPDGRPMPRKAIKTRKESDDKFWDFTKQFFFGLWGFQQRPYPPGRPIDVAQAIGYKRLEKRYYDFIMRSGGFFYKDRLGRTRGPMELIQLKTAWGGGIIDKDTFIWMEDMDEWAPIHMVYGLEPAIATWEVRLGAGATEFLHKLQKGIPPWVPLKGREKKTYKQMQEEAIESKRRDLAVLEANDGIWPGVKIPGHAYFFWASGSELTTLLERDHMPNKYIPKDLRQRLAKVIPGLRPWEVLSIEQAMDQITYGGKWYREPLGEYTTGPPYIQHWNKDVMRLFRTYQELSTAVASKLDYTVPGFQKIMEKVEADAAAREAKRREQKEAEKKAEQDKALAERINDL</sequence>
<evidence type="ECO:0000259" key="2">
    <source>
        <dbReference type="Pfam" id="PF14237"/>
    </source>
</evidence>
<dbReference type="PANTHER" id="PTHR37755:SF1">
    <property type="entry name" value="PROTEIN TIC 56, CHLOROPLASTIC"/>
    <property type="match status" value="1"/>
</dbReference>
<dbReference type="PANTHER" id="PTHR37755">
    <property type="entry name" value="PROTEIN TIC 56, CHLOROPLASTIC"/>
    <property type="match status" value="1"/>
</dbReference>
<proteinExistence type="predicted"/>
<organism evidence="3 4">
    <name type="scientific">Tripterygium wilfordii</name>
    <name type="common">Thunder God vine</name>
    <dbReference type="NCBI Taxonomy" id="458696"/>
    <lineage>
        <taxon>Eukaryota</taxon>
        <taxon>Viridiplantae</taxon>
        <taxon>Streptophyta</taxon>
        <taxon>Embryophyta</taxon>
        <taxon>Tracheophyta</taxon>
        <taxon>Spermatophyta</taxon>
        <taxon>Magnoliopsida</taxon>
        <taxon>eudicotyledons</taxon>
        <taxon>Gunneridae</taxon>
        <taxon>Pentapetalae</taxon>
        <taxon>rosids</taxon>
        <taxon>fabids</taxon>
        <taxon>Celastrales</taxon>
        <taxon>Celastraceae</taxon>
        <taxon>Tripterygium</taxon>
    </lineage>
</organism>
<protein>
    <submittedName>
        <fullName evidence="3">Protein TIC 56 chloroplastic-like</fullName>
    </submittedName>
</protein>
<evidence type="ECO:0000313" key="4">
    <source>
        <dbReference type="Proteomes" id="UP000593562"/>
    </source>
</evidence>
<dbReference type="InterPro" id="IPR037471">
    <property type="entry name" value="TIC56"/>
</dbReference>
<accession>A0A7J7CT22</accession>
<dbReference type="InterPro" id="IPR025640">
    <property type="entry name" value="GYF_2"/>
</dbReference>
<dbReference type="EMBL" id="JAAARO010000013">
    <property type="protein sequence ID" value="KAF5737257.1"/>
    <property type="molecule type" value="Genomic_DNA"/>
</dbReference>
<feature type="region of interest" description="Disordered" evidence="1">
    <location>
        <begin position="481"/>
        <end position="508"/>
    </location>
</feature>
<keyword evidence="4" id="KW-1185">Reference proteome</keyword>
<feature type="domain" description="GYF" evidence="2">
    <location>
        <begin position="238"/>
        <end position="286"/>
    </location>
</feature>
<name>A0A7J7CT22_TRIWF</name>
<dbReference type="Pfam" id="PF14237">
    <property type="entry name" value="GYF_2"/>
    <property type="match status" value="1"/>
</dbReference>
<dbReference type="FunCoup" id="A0A7J7CT22">
    <property type="interactions" value="1632"/>
</dbReference>
<dbReference type="InParanoid" id="A0A7J7CT22"/>
<evidence type="ECO:0000256" key="1">
    <source>
        <dbReference type="SAM" id="MobiDB-lite"/>
    </source>
</evidence>